<accession>A0A2S5RGM0</accession>
<dbReference type="PROSITE" id="PS51746">
    <property type="entry name" value="PPM_2"/>
    <property type="match status" value="1"/>
</dbReference>
<dbReference type="Proteomes" id="UP000239785">
    <property type="component" value="Unassembled WGS sequence"/>
</dbReference>
<dbReference type="SMART" id="SM00331">
    <property type="entry name" value="PP2C_SIG"/>
    <property type="match status" value="1"/>
</dbReference>
<dbReference type="InterPro" id="IPR015655">
    <property type="entry name" value="PP2C"/>
</dbReference>
<dbReference type="OrthoDB" id="9801841at2"/>
<gene>
    <name evidence="2" type="primary">prpC</name>
    <name evidence="2" type="ORF">MCORR_v1c00810</name>
</gene>
<evidence type="ECO:0000259" key="1">
    <source>
        <dbReference type="PROSITE" id="PS51746"/>
    </source>
</evidence>
<dbReference type="EMBL" id="PHNF01000001">
    <property type="protein sequence ID" value="PPE06453.1"/>
    <property type="molecule type" value="Genomic_DNA"/>
</dbReference>
<evidence type="ECO:0000313" key="3">
    <source>
        <dbReference type="Proteomes" id="UP000239785"/>
    </source>
</evidence>
<sequence length="254" mass="28754">MKFKIEGITNIGNYRKSNQDFIGFLDKKNGSSISVVCDGMGGHAHGEIASKMAVELLLKNFHEVDLSNFTDSEINVWLRNSIKQILKEMKEYSNINIETKDMGTTLTAILFVNKKAFVVNVGDSRTYKISKNKISQVTKDQNLWNDTKNKEEKKKEIKKFLGAKFNELTYWKVLTSALGPNKNLKIDTYLIKEPIGTYVLTTDGVHDYIDEVTLKEMVLEKSRLKTKAKEIVSYALKNLSTDNLSLLIVEASGD</sequence>
<dbReference type="CDD" id="cd00143">
    <property type="entry name" value="PP2Cc"/>
    <property type="match status" value="1"/>
</dbReference>
<evidence type="ECO:0000313" key="2">
    <source>
        <dbReference type="EMBL" id="PPE06453.1"/>
    </source>
</evidence>
<dbReference type="RefSeq" id="WP_104206090.1">
    <property type="nucleotide sequence ID" value="NZ_PHNF01000001.1"/>
</dbReference>
<feature type="domain" description="PPM-type phosphatase" evidence="1">
    <location>
        <begin position="2"/>
        <end position="251"/>
    </location>
</feature>
<reference evidence="2 3" key="1">
    <citation type="submission" date="2017-11" db="EMBL/GenBank/DDBJ databases">
        <title>Genome sequence of Mesoplasma corruscae ELCA-2 (ATCC 49579).</title>
        <authorList>
            <person name="Lo W.-S."/>
            <person name="Kuo C.-H."/>
        </authorList>
    </citation>
    <scope>NUCLEOTIDE SEQUENCE [LARGE SCALE GENOMIC DNA]</scope>
    <source>
        <strain evidence="2 3">ELCA-2</strain>
    </source>
</reference>
<dbReference type="Gene3D" id="3.60.40.10">
    <property type="entry name" value="PPM-type phosphatase domain"/>
    <property type="match status" value="1"/>
</dbReference>
<dbReference type="AlphaFoldDB" id="A0A2S5RGM0"/>
<protein>
    <submittedName>
        <fullName evidence="2">Phosphorylated protein phosphatase</fullName>
    </submittedName>
</protein>
<proteinExistence type="predicted"/>
<name>A0A2S5RGM0_9MOLU</name>
<dbReference type="SUPFAM" id="SSF81606">
    <property type="entry name" value="PP2C-like"/>
    <property type="match status" value="1"/>
</dbReference>
<dbReference type="Pfam" id="PF13672">
    <property type="entry name" value="PP2C_2"/>
    <property type="match status" value="1"/>
</dbReference>
<comment type="caution">
    <text evidence="2">The sequence shown here is derived from an EMBL/GenBank/DDBJ whole genome shotgun (WGS) entry which is preliminary data.</text>
</comment>
<keyword evidence="3" id="KW-1185">Reference proteome</keyword>
<dbReference type="InterPro" id="IPR036457">
    <property type="entry name" value="PPM-type-like_dom_sf"/>
</dbReference>
<organism evidence="2 3">
    <name type="scientific">Mesoplasma corruscae</name>
    <dbReference type="NCBI Taxonomy" id="216874"/>
    <lineage>
        <taxon>Bacteria</taxon>
        <taxon>Bacillati</taxon>
        <taxon>Mycoplasmatota</taxon>
        <taxon>Mollicutes</taxon>
        <taxon>Entomoplasmatales</taxon>
        <taxon>Entomoplasmataceae</taxon>
        <taxon>Mesoplasma</taxon>
    </lineage>
</organism>
<dbReference type="PANTHER" id="PTHR47992">
    <property type="entry name" value="PROTEIN PHOSPHATASE"/>
    <property type="match status" value="1"/>
</dbReference>
<dbReference type="SMART" id="SM00332">
    <property type="entry name" value="PP2Cc"/>
    <property type="match status" value="1"/>
</dbReference>
<dbReference type="GO" id="GO:0004722">
    <property type="term" value="F:protein serine/threonine phosphatase activity"/>
    <property type="evidence" value="ECO:0007669"/>
    <property type="project" value="InterPro"/>
</dbReference>
<dbReference type="InterPro" id="IPR001932">
    <property type="entry name" value="PPM-type_phosphatase-like_dom"/>
</dbReference>